<comment type="caution">
    <text evidence="5">The sequence shown here is derived from an EMBL/GenBank/DDBJ whole genome shotgun (WGS) entry which is preliminary data.</text>
</comment>
<dbReference type="InterPro" id="IPR050834">
    <property type="entry name" value="Glycosyltransf_2"/>
</dbReference>
<name>A0A0G0JMQ4_9BACT</name>
<feature type="domain" description="Glycosyltransferase 2-like" evidence="4">
    <location>
        <begin position="8"/>
        <end position="160"/>
    </location>
</feature>
<dbReference type="PANTHER" id="PTHR43685">
    <property type="entry name" value="GLYCOSYLTRANSFERASE"/>
    <property type="match status" value="1"/>
</dbReference>
<dbReference type="STRING" id="1618545.US53_C0001G0004"/>
<evidence type="ECO:0000256" key="1">
    <source>
        <dbReference type="ARBA" id="ARBA00006739"/>
    </source>
</evidence>
<dbReference type="Proteomes" id="UP000034591">
    <property type="component" value="Unassembled WGS sequence"/>
</dbReference>
<dbReference type="Pfam" id="PF00535">
    <property type="entry name" value="Glycos_transf_2"/>
    <property type="match status" value="1"/>
</dbReference>
<protein>
    <submittedName>
        <fullName evidence="5">Glycosyl transferase, family 2</fullName>
    </submittedName>
</protein>
<keyword evidence="2" id="KW-0328">Glycosyltransferase</keyword>
<evidence type="ECO:0000256" key="3">
    <source>
        <dbReference type="ARBA" id="ARBA00022679"/>
    </source>
</evidence>
<dbReference type="AlphaFoldDB" id="A0A0G0JMQ4"/>
<dbReference type="InterPro" id="IPR001173">
    <property type="entry name" value="Glyco_trans_2-like"/>
</dbReference>
<dbReference type="Gene3D" id="3.90.550.10">
    <property type="entry name" value="Spore Coat Polysaccharide Biosynthesis Protein SpsA, Chain A"/>
    <property type="match status" value="1"/>
</dbReference>
<dbReference type="InterPro" id="IPR029044">
    <property type="entry name" value="Nucleotide-diphossugar_trans"/>
</dbReference>
<organism evidence="5 6">
    <name type="scientific">Candidatus Woesebacteria bacterium GW2011_GWA1_37_7</name>
    <dbReference type="NCBI Taxonomy" id="1618545"/>
    <lineage>
        <taxon>Bacteria</taxon>
        <taxon>Candidatus Woeseibacteriota</taxon>
    </lineage>
</organism>
<dbReference type="GO" id="GO:0016757">
    <property type="term" value="F:glycosyltransferase activity"/>
    <property type="evidence" value="ECO:0007669"/>
    <property type="project" value="UniProtKB-KW"/>
</dbReference>
<evidence type="ECO:0000313" key="5">
    <source>
        <dbReference type="EMBL" id="KKQ38099.1"/>
    </source>
</evidence>
<comment type="similarity">
    <text evidence="1">Belongs to the glycosyltransferase 2 family.</text>
</comment>
<accession>A0A0G0JMQ4</accession>
<gene>
    <name evidence="5" type="ORF">US53_C0001G0004</name>
</gene>
<proteinExistence type="inferred from homology"/>
<reference evidence="5 6" key="1">
    <citation type="journal article" date="2015" name="Nature">
        <title>rRNA introns, odd ribosomes, and small enigmatic genomes across a large radiation of phyla.</title>
        <authorList>
            <person name="Brown C.T."/>
            <person name="Hug L.A."/>
            <person name="Thomas B.C."/>
            <person name="Sharon I."/>
            <person name="Castelle C.J."/>
            <person name="Singh A."/>
            <person name="Wilkins M.J."/>
            <person name="Williams K.H."/>
            <person name="Banfield J.F."/>
        </authorList>
    </citation>
    <scope>NUCLEOTIDE SEQUENCE [LARGE SCALE GENOMIC DNA]</scope>
</reference>
<evidence type="ECO:0000256" key="2">
    <source>
        <dbReference type="ARBA" id="ARBA00022676"/>
    </source>
</evidence>
<dbReference type="EMBL" id="LBTI01000001">
    <property type="protein sequence ID" value="KKQ38099.1"/>
    <property type="molecule type" value="Genomic_DNA"/>
</dbReference>
<evidence type="ECO:0000313" key="6">
    <source>
        <dbReference type="Proteomes" id="UP000034591"/>
    </source>
</evidence>
<keyword evidence="3 5" id="KW-0808">Transferase</keyword>
<dbReference type="SUPFAM" id="SSF53448">
    <property type="entry name" value="Nucleotide-diphospho-sugar transferases"/>
    <property type="match status" value="1"/>
</dbReference>
<sequence length="275" mass="31993">MKNKPSISVVMPTYNAEIYIARAIESILNQTKKDFELIIVDDCSSDKTLSIAKRYVRDDKRIRIFSNKKNLKIAKTLNKAISYAKADIIARMDADDVSDVARLELQYKVLERNPKVAVVGAYMTVINERGKEISKREYPTASNDLKKVIFRYNPFAHPVVMFRKKAYQEFGGYVENIFPVEDLDLWFKIGTKYEFATIPKYLLKYTLYTTSSSHKNLKSIEIRGLKVKLNAIRKLGYKPSIYAVIYNLAEYTTIWFMPSKMRISLFNFLRSRKLI</sequence>
<evidence type="ECO:0000259" key="4">
    <source>
        <dbReference type="Pfam" id="PF00535"/>
    </source>
</evidence>
<dbReference type="PANTHER" id="PTHR43685:SF5">
    <property type="entry name" value="GLYCOSYLTRANSFERASE EPSE-RELATED"/>
    <property type="match status" value="1"/>
</dbReference>